<gene>
    <name evidence="1" type="ORF">LACBIDRAFT_326687</name>
</gene>
<dbReference type="EMBL" id="DS547100">
    <property type="protein sequence ID" value="EDR09014.1"/>
    <property type="molecule type" value="Genomic_DNA"/>
</dbReference>
<organism evidence="2">
    <name type="scientific">Laccaria bicolor (strain S238N-H82 / ATCC MYA-4686)</name>
    <name type="common">Bicoloured deceiver</name>
    <name type="synonym">Laccaria laccata var. bicolor</name>
    <dbReference type="NCBI Taxonomy" id="486041"/>
    <lineage>
        <taxon>Eukaryota</taxon>
        <taxon>Fungi</taxon>
        <taxon>Dikarya</taxon>
        <taxon>Basidiomycota</taxon>
        <taxon>Agaricomycotina</taxon>
        <taxon>Agaricomycetes</taxon>
        <taxon>Agaricomycetidae</taxon>
        <taxon>Agaricales</taxon>
        <taxon>Agaricineae</taxon>
        <taxon>Hydnangiaceae</taxon>
        <taxon>Laccaria</taxon>
    </lineage>
</organism>
<dbReference type="InterPro" id="IPR027417">
    <property type="entry name" value="P-loop_NTPase"/>
</dbReference>
<dbReference type="GeneID" id="6076026"/>
<dbReference type="Proteomes" id="UP000001194">
    <property type="component" value="Unassembled WGS sequence"/>
</dbReference>
<dbReference type="KEGG" id="lbc:LACBIDRAFT_326687"/>
<sequence length="842" mass="94088">MVLTRTKVKLPESDCPYSVGPRVRSALRCRLSLCTGSGPYSVPYVTLGSRDGIGKIRLWTTSSGNNRAFVPTTTEHIAVSEKQVLTLLHVASNVIPVPLVQETIGVAPKVIELCEDASPAVEERVKELKCRVGHLMIIIIDHVTSQNDVEGSKKAFVNAMKLSTAMDGFKLANGLRDSSHLRQLQSRQEETHGLVQHALDEVTRERDQSSIQQQMPLKPEIFHGRETLVQDIARFLIKEESSPACILGPGGMRKTSVSLAIVESARIRAHFFPEHLFWQMTLSKIISQLDASTQPRLILLDNFETPWNAPGGAQKQVGDILRQLAMLKHVSILVTMRGSQAACDKAITRQLRDIQPTDEEACIRIFHDINPDSENEPDVKVLLGTHTFRCHPHGQSRQTRAVNGEGVVERIIEVRAGHPSQDEQSMNRRTTKDDLSWWAPTLDVSMIPSAIVSLSAAALLVKKPQQSTTSLILFVLPVVQSFMQQHNRIEEDLRAQTFSLCCQYVLDNACRCDDPRFRVNAKDLAAEGTNIHSVLFSRSPSPDLSEQTIKSFIALSWHYCDTMPNPEVASRAGEATKGFGVGKYIPSAVWCLSRTYYDLANKPTRFSRPFPLITSLNDLVARFCQLCPACGRAEQDCFFGKGRRSEMCHPLRQPRPCPECCVPWRRPGHGRAAPGCIITKINPTRRWELLKMRGSVPDDVAQVGNRSEVAKGLEYMGYGYLLRGDYGRCYEGAAIAYCKLGEAWVEERCRVARIKRKREENDVVIGFRRPHLSVEKSLFYGPVQVSFGMEKLIGRAPRKRRHRYVAKHGGLIELTWANLEEKRGLLTCGVNALNVPEPGVGI</sequence>
<evidence type="ECO:0000313" key="1">
    <source>
        <dbReference type="EMBL" id="EDR09014.1"/>
    </source>
</evidence>
<dbReference type="OrthoDB" id="3052556at2759"/>
<dbReference type="SUPFAM" id="SSF52540">
    <property type="entry name" value="P-loop containing nucleoside triphosphate hydrolases"/>
    <property type="match status" value="1"/>
</dbReference>
<name>B0D849_LACBS</name>
<evidence type="ECO:0000313" key="2">
    <source>
        <dbReference type="Proteomes" id="UP000001194"/>
    </source>
</evidence>
<protein>
    <submittedName>
        <fullName evidence="1">Predicted protein</fullName>
    </submittedName>
</protein>
<proteinExistence type="predicted"/>
<reference evidence="1 2" key="1">
    <citation type="journal article" date="2008" name="Nature">
        <title>The genome of Laccaria bicolor provides insights into mycorrhizal symbiosis.</title>
        <authorList>
            <person name="Martin F."/>
            <person name="Aerts A."/>
            <person name="Ahren D."/>
            <person name="Brun A."/>
            <person name="Danchin E.G.J."/>
            <person name="Duchaussoy F."/>
            <person name="Gibon J."/>
            <person name="Kohler A."/>
            <person name="Lindquist E."/>
            <person name="Pereda V."/>
            <person name="Salamov A."/>
            <person name="Shapiro H.J."/>
            <person name="Wuyts J."/>
            <person name="Blaudez D."/>
            <person name="Buee M."/>
            <person name="Brokstein P."/>
            <person name="Canbaeck B."/>
            <person name="Cohen D."/>
            <person name="Courty P.E."/>
            <person name="Coutinho P.M."/>
            <person name="Delaruelle C."/>
            <person name="Detter J.C."/>
            <person name="Deveau A."/>
            <person name="DiFazio S."/>
            <person name="Duplessis S."/>
            <person name="Fraissinet-Tachet L."/>
            <person name="Lucic E."/>
            <person name="Frey-Klett P."/>
            <person name="Fourrey C."/>
            <person name="Feussner I."/>
            <person name="Gay G."/>
            <person name="Grimwood J."/>
            <person name="Hoegger P.J."/>
            <person name="Jain P."/>
            <person name="Kilaru S."/>
            <person name="Labbe J."/>
            <person name="Lin Y.C."/>
            <person name="Legue V."/>
            <person name="Le Tacon F."/>
            <person name="Marmeisse R."/>
            <person name="Melayah D."/>
            <person name="Montanini B."/>
            <person name="Muratet M."/>
            <person name="Nehls U."/>
            <person name="Niculita-Hirzel H."/>
            <person name="Oudot-Le Secq M.P."/>
            <person name="Peter M."/>
            <person name="Quesneville H."/>
            <person name="Rajashekar B."/>
            <person name="Reich M."/>
            <person name="Rouhier N."/>
            <person name="Schmutz J."/>
            <person name="Yin T."/>
            <person name="Chalot M."/>
            <person name="Henrissat B."/>
            <person name="Kuees U."/>
            <person name="Lucas S."/>
            <person name="Van de Peer Y."/>
            <person name="Podila G.K."/>
            <person name="Polle A."/>
            <person name="Pukkila P.J."/>
            <person name="Richardson P.M."/>
            <person name="Rouze P."/>
            <person name="Sanders I.R."/>
            <person name="Stajich J.E."/>
            <person name="Tunlid A."/>
            <person name="Tuskan G."/>
            <person name="Grigoriev I.V."/>
        </authorList>
    </citation>
    <scope>NUCLEOTIDE SEQUENCE [LARGE SCALE GENOMIC DNA]</scope>
    <source>
        <strain evidence="2">S238N-H82 / ATCC MYA-4686</strain>
    </source>
</reference>
<dbReference type="HOGENOM" id="CLU_010537_0_0_1"/>
<dbReference type="Gene3D" id="3.40.50.300">
    <property type="entry name" value="P-loop containing nucleotide triphosphate hydrolases"/>
    <property type="match status" value="1"/>
</dbReference>
<dbReference type="RefSeq" id="XP_001880327.1">
    <property type="nucleotide sequence ID" value="XM_001880292.1"/>
</dbReference>
<dbReference type="InParanoid" id="B0D849"/>
<accession>B0D849</accession>
<keyword evidence="2" id="KW-1185">Reference proteome</keyword>
<dbReference type="AlphaFoldDB" id="B0D849"/>